<feature type="region of interest" description="Disordered" evidence="1">
    <location>
        <begin position="289"/>
        <end position="416"/>
    </location>
</feature>
<feature type="compositionally biased region" description="Basic and acidic residues" evidence="1">
    <location>
        <begin position="1046"/>
        <end position="1060"/>
    </location>
</feature>
<feature type="compositionally biased region" description="Low complexity" evidence="1">
    <location>
        <begin position="302"/>
        <end position="335"/>
    </location>
</feature>
<feature type="compositionally biased region" description="Low complexity" evidence="1">
    <location>
        <begin position="360"/>
        <end position="373"/>
    </location>
</feature>
<dbReference type="VEuPathDB" id="CryptoDB:Cvel_1857"/>
<evidence type="ECO:0000256" key="1">
    <source>
        <dbReference type="SAM" id="MobiDB-lite"/>
    </source>
</evidence>
<organism evidence="2">
    <name type="scientific">Chromera velia CCMP2878</name>
    <dbReference type="NCBI Taxonomy" id="1169474"/>
    <lineage>
        <taxon>Eukaryota</taxon>
        <taxon>Sar</taxon>
        <taxon>Alveolata</taxon>
        <taxon>Colpodellida</taxon>
        <taxon>Chromeraceae</taxon>
        <taxon>Chromera</taxon>
    </lineage>
</organism>
<dbReference type="EMBL" id="CDMZ01005227">
    <property type="protein sequence ID" value="CEM52334.1"/>
    <property type="molecule type" value="Genomic_DNA"/>
</dbReference>
<feature type="compositionally biased region" description="Polar residues" evidence="1">
    <location>
        <begin position="87"/>
        <end position="106"/>
    </location>
</feature>
<feature type="region of interest" description="Disordered" evidence="1">
    <location>
        <begin position="827"/>
        <end position="852"/>
    </location>
</feature>
<feature type="region of interest" description="Disordered" evidence="1">
    <location>
        <begin position="87"/>
        <end position="113"/>
    </location>
</feature>
<dbReference type="AlphaFoldDB" id="A0A0G4I5U1"/>
<feature type="region of interest" description="Disordered" evidence="1">
    <location>
        <begin position="1003"/>
        <end position="1060"/>
    </location>
</feature>
<feature type="region of interest" description="Disordered" evidence="1">
    <location>
        <begin position="649"/>
        <end position="708"/>
    </location>
</feature>
<protein>
    <submittedName>
        <fullName evidence="2">Uncharacterized protein</fullName>
    </submittedName>
</protein>
<proteinExistence type="predicted"/>
<feature type="compositionally biased region" description="Basic and acidic residues" evidence="1">
    <location>
        <begin position="1005"/>
        <end position="1015"/>
    </location>
</feature>
<gene>
    <name evidence="2" type="ORF">Cvel_1857</name>
</gene>
<feature type="compositionally biased region" description="Basic and acidic residues" evidence="1">
    <location>
        <begin position="842"/>
        <end position="852"/>
    </location>
</feature>
<accession>A0A0G4I5U1</accession>
<feature type="compositionally biased region" description="Basic and acidic residues" evidence="1">
    <location>
        <begin position="684"/>
        <end position="704"/>
    </location>
</feature>
<sequence>MVPPLHVRVRCGSSSWLLLATEAARQSSYFEALLSFHLNSSRHMQRECGTNVEDHHCAKTVDHEFCDFPFGDGILRALLTLMGGQSESEGPVSVSPNLDEGQTGTSTEKEKELDPSSAVFEVIQADPLQFLSAAEYLGVSAGKDALLDCACQRMSGAERVGLANEIAAGGRVTDHYFLSTLLAGVSRSDMFFTKAASANPTAAASLLAAYDSSPQKTPSAILLSGSVPGTRGVEGPSAKCPLRLPWCGGRGEEESCTATEIVTKEVFAVEALRSAHALCQRQCPCSPPQSPSLIPKLSPNVPLSHRPSSSSSSLSTSAGLPQSASSSASPLSAPACEGPREQTQTRGEGLSLTEEEEGGETSPSVVPPSLSLSKVEEEEGEETVEGGGGGNTDIEKGETVGDFGHPTRIPSGIRDGGDGEDTSLFLTPPESVNLETLAILAAHVPVKKFDSELCWILPLLLGAERKEAAGASSSCVGVHARRLFCGAADFSSIEASPSLRVPLMWLPSIKNNGWRAVQSDCRAFLGISSSPSSSSSSSSSAAAAASIRCGFSGERDGEGERTFSSSSSSSCCSGSVSLQWKERERERGAETDSHAGRRLLGRALRQAQREEGLSPLQAVRRNWERLRELLEIRPPPACAAVESLRRALAEGVGDEEGKGASDTNASGDEGEEEEDSSSASQRGQEGECKREGEGERRSRARSGESLRSPKFCGCKLSVHEARRLIFLALLPGFGMYLDHGLGLEGSWCIPVEWTRDAWRGGAGGAGASVRCAVSRFLRVHLNLERDRTRRVAALDLLKNGSVPLGYRSQEAVQAFAVLLHLAASVEGEDGGPVSTERGKRKGEREAEKQKEKESIIEALREVPVTCRQRFVGVVDFFGVLFGRQMKERDRECMVASNKPRGIQTVREAAVMSECGSEAAASSVPFLAGPLSPETAERAKTSCLLFREGKGQFPSVSALAFAFRVGVESAVGWLPWDVWEWEQVDLFGQLRDVAMTLLNRAVTNGKETRDPGKRGETPATRGVSGGQDVSIEVHGVCGEEEEEKQDDVDRKEKEEGEWERNKTLRHVKRAAEAVGPMSDLLLVSLSHSLESLSLNQPEEQ</sequence>
<name>A0A0G4I5U1_9ALVE</name>
<reference evidence="2" key="1">
    <citation type="submission" date="2014-11" db="EMBL/GenBank/DDBJ databases">
        <authorList>
            <person name="Otto D Thomas"/>
            <person name="Naeem Raeece"/>
        </authorList>
    </citation>
    <scope>NUCLEOTIDE SEQUENCE</scope>
</reference>
<evidence type="ECO:0000313" key="2">
    <source>
        <dbReference type="EMBL" id="CEM52334.1"/>
    </source>
</evidence>